<reference evidence="2 3" key="1">
    <citation type="submission" date="2016-07" db="EMBL/GenBank/DDBJ databases">
        <title>Pervasive Adenine N6-methylation of Active Genes in Fungi.</title>
        <authorList>
            <consortium name="DOE Joint Genome Institute"/>
            <person name="Mondo S.J."/>
            <person name="Dannebaum R.O."/>
            <person name="Kuo R.C."/>
            <person name="Labutti K."/>
            <person name="Haridas S."/>
            <person name="Kuo A."/>
            <person name="Salamov A."/>
            <person name="Ahrendt S.R."/>
            <person name="Lipzen A."/>
            <person name="Sullivan W."/>
            <person name="Andreopoulos W.B."/>
            <person name="Clum A."/>
            <person name="Lindquist E."/>
            <person name="Daum C."/>
            <person name="Ramamoorthy G.K."/>
            <person name="Gryganskyi A."/>
            <person name="Culley D."/>
            <person name="Magnuson J.K."/>
            <person name="James T.Y."/>
            <person name="O'Malley M.A."/>
            <person name="Stajich J.E."/>
            <person name="Spatafora J.W."/>
            <person name="Visel A."/>
            <person name="Grigoriev I.V."/>
        </authorList>
    </citation>
    <scope>NUCLEOTIDE SEQUENCE [LARGE SCALE GENOMIC DNA]</scope>
    <source>
        <strain evidence="2 3">NRRL 1336</strain>
    </source>
</reference>
<name>A0A1X2IUG8_9FUNG</name>
<accession>A0A1X2IUG8</accession>
<evidence type="ECO:0000313" key="2">
    <source>
        <dbReference type="EMBL" id="ORZ22449.1"/>
    </source>
</evidence>
<sequence>MANTDDCDHLTHPQMYRESINCPTSNKKNQPLAASSGTKDDDSSKQPLPNSNQGQQEDQWDLYPQLIREIENTGTPEEVDHLHDLERSPVRSK</sequence>
<dbReference type="EMBL" id="MCGE01000004">
    <property type="protein sequence ID" value="ORZ22449.1"/>
    <property type="molecule type" value="Genomic_DNA"/>
</dbReference>
<comment type="caution">
    <text evidence="2">The sequence shown here is derived from an EMBL/GenBank/DDBJ whole genome shotgun (WGS) entry which is preliminary data.</text>
</comment>
<feature type="compositionally biased region" description="Basic and acidic residues" evidence="1">
    <location>
        <begin position="78"/>
        <end position="93"/>
    </location>
</feature>
<evidence type="ECO:0000313" key="3">
    <source>
        <dbReference type="Proteomes" id="UP000193560"/>
    </source>
</evidence>
<proteinExistence type="predicted"/>
<organism evidence="2 3">
    <name type="scientific">Absidia repens</name>
    <dbReference type="NCBI Taxonomy" id="90262"/>
    <lineage>
        <taxon>Eukaryota</taxon>
        <taxon>Fungi</taxon>
        <taxon>Fungi incertae sedis</taxon>
        <taxon>Mucoromycota</taxon>
        <taxon>Mucoromycotina</taxon>
        <taxon>Mucoromycetes</taxon>
        <taxon>Mucorales</taxon>
        <taxon>Cunninghamellaceae</taxon>
        <taxon>Absidia</taxon>
    </lineage>
</organism>
<keyword evidence="3" id="KW-1185">Reference proteome</keyword>
<feature type="compositionally biased region" description="Polar residues" evidence="1">
    <location>
        <begin position="45"/>
        <end position="57"/>
    </location>
</feature>
<feature type="compositionally biased region" description="Polar residues" evidence="1">
    <location>
        <begin position="21"/>
        <end position="37"/>
    </location>
</feature>
<gene>
    <name evidence="2" type="ORF">BCR42DRAFT_406213</name>
</gene>
<protein>
    <submittedName>
        <fullName evidence="2">Uncharacterized protein</fullName>
    </submittedName>
</protein>
<evidence type="ECO:0000256" key="1">
    <source>
        <dbReference type="SAM" id="MobiDB-lite"/>
    </source>
</evidence>
<feature type="region of interest" description="Disordered" evidence="1">
    <location>
        <begin position="18"/>
        <end position="93"/>
    </location>
</feature>
<dbReference type="Proteomes" id="UP000193560">
    <property type="component" value="Unassembled WGS sequence"/>
</dbReference>
<dbReference type="OrthoDB" id="2095854at2759"/>
<dbReference type="AlphaFoldDB" id="A0A1X2IUG8"/>